<protein>
    <submittedName>
        <fullName evidence="3">DNA primase TraC</fullName>
        <ecNumber evidence="3">2.7.7.-</ecNumber>
    </submittedName>
</protein>
<evidence type="ECO:0000313" key="4">
    <source>
        <dbReference type="Proteomes" id="UP000254343"/>
    </source>
</evidence>
<dbReference type="AlphaFoldDB" id="A0A381AZA5"/>
<accession>A0A381AZA5</accession>
<dbReference type="OrthoDB" id="9792687at2"/>
<name>A0A381AZA5_AFIFE</name>
<dbReference type="InterPro" id="IPR013610">
    <property type="entry name" value="ArdC_N"/>
</dbReference>
<dbReference type="GO" id="GO:0016779">
    <property type="term" value="F:nucleotidyltransferase activity"/>
    <property type="evidence" value="ECO:0007669"/>
    <property type="project" value="UniProtKB-KW"/>
</dbReference>
<dbReference type="Pfam" id="PF08401">
    <property type="entry name" value="ArdcN"/>
    <property type="match status" value="1"/>
</dbReference>
<keyword evidence="3" id="KW-0808">Transferase</keyword>
<dbReference type="GO" id="GO:0003697">
    <property type="term" value="F:single-stranded DNA binding"/>
    <property type="evidence" value="ECO:0007669"/>
    <property type="project" value="InterPro"/>
</dbReference>
<dbReference type="InterPro" id="IPR041459">
    <property type="entry name" value="MPTase-PolyVal"/>
</dbReference>
<organism evidence="3 4">
    <name type="scientific">Afipia felis</name>
    <name type="common">Cat scratch disease bacillus</name>
    <dbReference type="NCBI Taxonomy" id="1035"/>
    <lineage>
        <taxon>Bacteria</taxon>
        <taxon>Pseudomonadati</taxon>
        <taxon>Pseudomonadota</taxon>
        <taxon>Alphaproteobacteria</taxon>
        <taxon>Hyphomicrobiales</taxon>
        <taxon>Nitrobacteraceae</taxon>
        <taxon>Afipia</taxon>
    </lineage>
</organism>
<dbReference type="InterPro" id="IPR017113">
    <property type="entry name" value="Antirestriction_ArdC"/>
</dbReference>
<sequence>MTTDRSSQAQTGNDIYERVTNQIIAAIEAGAGKYRMPWHHDGSAITTPVNVASRKAYRGVNILSLWAAAQASSYAAGIWGTYRQWQEFGAQVRKGERGHLVVFWKTTDRSSDTDRQDGDDNHHEPARRLFARGYIVFNAAQVDGYTPPELPVLPEVERIEHAERFCAALGIDIRHGGSQACYIPSKDCVQMPDFACFRDAIAYYAVLLHECGHASGAKHRLDRDLSGRFGSAAYAMEECTVELLSAMICADLNLSVEPRPDHARYIASWLEVLRSDKRAIFTAASKAQEITDWMHALQANAHGHDVRGAA</sequence>
<evidence type="ECO:0000259" key="2">
    <source>
        <dbReference type="Pfam" id="PF18818"/>
    </source>
</evidence>
<dbReference type="EMBL" id="UIGB01000002">
    <property type="protein sequence ID" value="SUW27940.1"/>
    <property type="molecule type" value="Genomic_DNA"/>
</dbReference>
<feature type="domain" description="N-terminal" evidence="1">
    <location>
        <begin position="13"/>
        <end position="137"/>
    </location>
</feature>
<feature type="domain" description="Polyvalent protein metallopeptidase" evidence="2">
    <location>
        <begin position="160"/>
        <end position="286"/>
    </location>
</feature>
<dbReference type="EC" id="2.7.7.-" evidence="3"/>
<dbReference type="RefSeq" id="WP_002718994.1">
    <property type="nucleotide sequence ID" value="NZ_UFSI01000002.1"/>
</dbReference>
<reference evidence="3 4" key="1">
    <citation type="submission" date="2018-06" db="EMBL/GenBank/DDBJ databases">
        <authorList>
            <consortium name="Pathogen Informatics"/>
            <person name="Doyle S."/>
        </authorList>
    </citation>
    <scope>NUCLEOTIDE SEQUENCE [LARGE SCALE GENOMIC DNA]</scope>
    <source>
        <strain evidence="3 4">NCTC12722</strain>
    </source>
</reference>
<dbReference type="Proteomes" id="UP000254343">
    <property type="component" value="Unassembled WGS sequence"/>
</dbReference>
<dbReference type="PIRSF" id="PIRSF037112">
    <property type="entry name" value="Antirestriction_ArdC"/>
    <property type="match status" value="1"/>
</dbReference>
<evidence type="ECO:0000313" key="3">
    <source>
        <dbReference type="EMBL" id="SUW27940.1"/>
    </source>
</evidence>
<evidence type="ECO:0000259" key="1">
    <source>
        <dbReference type="Pfam" id="PF08401"/>
    </source>
</evidence>
<proteinExistence type="predicted"/>
<gene>
    <name evidence="3" type="primary">traC_3</name>
    <name evidence="3" type="ORF">NCTC12722_04037</name>
</gene>
<dbReference type="Pfam" id="PF18818">
    <property type="entry name" value="MPTase-PolyVal"/>
    <property type="match status" value="1"/>
</dbReference>
<keyword evidence="3" id="KW-0548">Nucleotidyltransferase</keyword>